<evidence type="ECO:0000256" key="4">
    <source>
        <dbReference type="ARBA" id="ARBA00022643"/>
    </source>
</evidence>
<feature type="transmembrane region" description="Helical" evidence="9">
    <location>
        <begin position="12"/>
        <end position="28"/>
    </location>
</feature>
<organism evidence="10 11">
    <name type="scientific">Maritalea myrionectae</name>
    <dbReference type="NCBI Taxonomy" id="454601"/>
    <lineage>
        <taxon>Bacteria</taxon>
        <taxon>Pseudomonadati</taxon>
        <taxon>Pseudomonadota</taxon>
        <taxon>Alphaproteobacteria</taxon>
        <taxon>Hyphomicrobiales</taxon>
        <taxon>Devosiaceae</taxon>
        <taxon>Maritalea</taxon>
    </lineage>
</organism>
<evidence type="ECO:0000256" key="7">
    <source>
        <dbReference type="ARBA" id="ARBA00022989"/>
    </source>
</evidence>
<keyword evidence="7 9" id="KW-1133">Transmembrane helix</keyword>
<keyword evidence="1" id="KW-0813">Transport</keyword>
<evidence type="ECO:0000313" key="10">
    <source>
        <dbReference type="EMBL" id="AVX05774.1"/>
    </source>
</evidence>
<keyword evidence="5 9" id="KW-0812">Transmembrane</keyword>
<sequence>MTTGIWQRNMVSWMLVVALLPVAAALWIEQDGAALPRFGVALVTLLFWQAVFLIVRAQPLSPIAVVTAFAVALLASGTTEAWQIVLAVSFGTVVGEQIFGGWGRNFIHAGVVALAFLYFAFPEVPHQGTGIWVAISVLPGAMLLLLTGILSGRVLLGAVVGLALVTLALGEDMTAPFWQGSLLFGLVFLVADPVCSASTRGGRWLYGGLAGALIALLGWADVGIAAPQAVVFAALLAAIFAPLIDAGIIAATTKQWREHNA</sequence>
<dbReference type="PANTHER" id="PTHR30578">
    <property type="entry name" value="ELECTRON TRANSPORT COMPLEX PROTEIN RNFD"/>
    <property type="match status" value="1"/>
</dbReference>
<keyword evidence="11" id="KW-1185">Reference proteome</keyword>
<keyword evidence="3" id="KW-0285">Flavoprotein</keyword>
<evidence type="ECO:0000256" key="1">
    <source>
        <dbReference type="ARBA" id="ARBA00022448"/>
    </source>
</evidence>
<evidence type="ECO:0000256" key="8">
    <source>
        <dbReference type="ARBA" id="ARBA00023136"/>
    </source>
</evidence>
<dbReference type="Proteomes" id="UP000258927">
    <property type="component" value="Chromosome"/>
</dbReference>
<feature type="transmembrane region" description="Helical" evidence="9">
    <location>
        <begin position="204"/>
        <end position="224"/>
    </location>
</feature>
<evidence type="ECO:0000256" key="3">
    <source>
        <dbReference type="ARBA" id="ARBA00022630"/>
    </source>
</evidence>
<feature type="transmembrane region" description="Helical" evidence="9">
    <location>
        <begin position="130"/>
        <end position="147"/>
    </location>
</feature>
<feature type="transmembrane region" description="Helical" evidence="9">
    <location>
        <begin position="176"/>
        <end position="197"/>
    </location>
</feature>
<evidence type="ECO:0000256" key="9">
    <source>
        <dbReference type="SAM" id="Phobius"/>
    </source>
</evidence>
<dbReference type="PANTHER" id="PTHR30578:SF1">
    <property type="entry name" value="NA(+)-TRANSLOCATING NADH-QUINONE REDUCTASE SUBUNIT B"/>
    <property type="match status" value="1"/>
</dbReference>
<dbReference type="AlphaFoldDB" id="A0A2R4MIN8"/>
<feature type="transmembrane region" description="Helical" evidence="9">
    <location>
        <begin position="230"/>
        <end position="251"/>
    </location>
</feature>
<evidence type="ECO:0000256" key="2">
    <source>
        <dbReference type="ARBA" id="ARBA00022553"/>
    </source>
</evidence>
<evidence type="ECO:0000256" key="6">
    <source>
        <dbReference type="ARBA" id="ARBA00022967"/>
    </source>
</evidence>
<proteinExistence type="predicted"/>
<name>A0A2R4MIN8_9HYPH</name>
<dbReference type="KEGG" id="mmyr:MXMO3_03268"/>
<keyword evidence="8 9" id="KW-0472">Membrane</keyword>
<dbReference type="Pfam" id="PF03116">
    <property type="entry name" value="NQR2_RnfD_RnfE"/>
    <property type="match status" value="2"/>
</dbReference>
<dbReference type="GO" id="GO:0055085">
    <property type="term" value="P:transmembrane transport"/>
    <property type="evidence" value="ECO:0007669"/>
    <property type="project" value="InterPro"/>
</dbReference>
<dbReference type="InterPro" id="IPR004338">
    <property type="entry name" value="NqrB/RnfD"/>
</dbReference>
<dbReference type="GO" id="GO:0005886">
    <property type="term" value="C:plasma membrane"/>
    <property type="evidence" value="ECO:0007669"/>
    <property type="project" value="TreeGrafter"/>
</dbReference>
<accession>A0A2R4MIN8</accession>
<keyword evidence="2" id="KW-0597">Phosphoprotein</keyword>
<keyword evidence="4" id="KW-0288">FMN</keyword>
<keyword evidence="6" id="KW-1278">Translocase</keyword>
<dbReference type="EMBL" id="CP021330">
    <property type="protein sequence ID" value="AVX05774.1"/>
    <property type="molecule type" value="Genomic_DNA"/>
</dbReference>
<feature type="transmembrane region" description="Helical" evidence="9">
    <location>
        <begin position="34"/>
        <end position="55"/>
    </location>
</feature>
<reference evidence="10 11" key="1">
    <citation type="submission" date="2017-05" db="EMBL/GenBank/DDBJ databases">
        <title>Genome Analysis of Maritalea myrionectae HL2708#5.</title>
        <authorList>
            <consortium name="Cotde Inc.-PKNU"/>
            <person name="Jang D."/>
            <person name="Oh H.-M."/>
        </authorList>
    </citation>
    <scope>NUCLEOTIDE SEQUENCE [LARGE SCALE GENOMIC DNA]</scope>
    <source>
        <strain evidence="10 11">HL2708#5</strain>
    </source>
</reference>
<evidence type="ECO:0000313" key="11">
    <source>
        <dbReference type="Proteomes" id="UP000258927"/>
    </source>
</evidence>
<feature type="transmembrane region" description="Helical" evidence="9">
    <location>
        <begin position="106"/>
        <end position="124"/>
    </location>
</feature>
<dbReference type="RefSeq" id="WP_117396554.1">
    <property type="nucleotide sequence ID" value="NZ_CP021330.1"/>
</dbReference>
<dbReference type="STRING" id="1122213.GCA_000423365_00961"/>
<evidence type="ECO:0000256" key="5">
    <source>
        <dbReference type="ARBA" id="ARBA00022692"/>
    </source>
</evidence>
<gene>
    <name evidence="10" type="ORF">MXMO3_03268</name>
</gene>
<feature type="transmembrane region" description="Helical" evidence="9">
    <location>
        <begin position="60"/>
        <end position="76"/>
    </location>
</feature>
<protein>
    <submittedName>
        <fullName evidence="10">Na(+)-translocating NADH-quinone reductase subunit</fullName>
    </submittedName>
</protein>